<evidence type="ECO:0000259" key="10">
    <source>
        <dbReference type="PROSITE" id="PS50888"/>
    </source>
</evidence>
<dbReference type="InterPro" id="IPR013767">
    <property type="entry name" value="PAS_fold"/>
</dbReference>
<keyword evidence="8" id="KW-0472">Membrane</keyword>
<dbReference type="SUPFAM" id="SSF47459">
    <property type="entry name" value="HLH, helix-loop-helix DNA-binding domain"/>
    <property type="match status" value="1"/>
</dbReference>
<dbReference type="InterPro" id="IPR000014">
    <property type="entry name" value="PAS"/>
</dbReference>
<keyword evidence="4" id="KW-0238">DNA-binding</keyword>
<proteinExistence type="evidence at transcript level"/>
<gene>
    <name evidence="11" type="primary">SIMA</name>
</gene>
<feature type="compositionally biased region" description="Low complexity" evidence="7">
    <location>
        <begin position="785"/>
        <end position="803"/>
    </location>
</feature>
<feature type="region of interest" description="Disordered" evidence="7">
    <location>
        <begin position="414"/>
        <end position="453"/>
    </location>
</feature>
<feature type="compositionally biased region" description="Polar residues" evidence="7">
    <location>
        <begin position="804"/>
        <end position="823"/>
    </location>
</feature>
<dbReference type="Gene3D" id="3.30.450.20">
    <property type="entry name" value="PAS domain"/>
    <property type="match status" value="2"/>
</dbReference>
<evidence type="ECO:0000256" key="7">
    <source>
        <dbReference type="SAM" id="MobiDB-lite"/>
    </source>
</evidence>
<keyword evidence="3" id="KW-0805">Transcription regulation</keyword>
<dbReference type="Pfam" id="PF23171">
    <property type="entry name" value="bHLH_HIF1A"/>
    <property type="match status" value="1"/>
</dbReference>
<dbReference type="PANTHER" id="PTHR23043:SF17">
    <property type="entry name" value="PROTEIN SIMILAR"/>
    <property type="match status" value="1"/>
</dbReference>
<dbReference type="CDD" id="cd00130">
    <property type="entry name" value="PAS"/>
    <property type="match status" value="2"/>
</dbReference>
<evidence type="ECO:0000259" key="9">
    <source>
        <dbReference type="PROSITE" id="PS50112"/>
    </source>
</evidence>
<feature type="domain" description="BHLH" evidence="10">
    <location>
        <begin position="42"/>
        <end position="95"/>
    </location>
</feature>
<dbReference type="GO" id="GO:0071456">
    <property type="term" value="P:cellular response to hypoxia"/>
    <property type="evidence" value="ECO:0007669"/>
    <property type="project" value="TreeGrafter"/>
</dbReference>
<dbReference type="OrthoDB" id="6021714at2759"/>
<dbReference type="GO" id="GO:0045944">
    <property type="term" value="P:positive regulation of transcription by RNA polymerase II"/>
    <property type="evidence" value="ECO:0007669"/>
    <property type="project" value="UniProtKB-ARBA"/>
</dbReference>
<feature type="region of interest" description="Disordered" evidence="7">
    <location>
        <begin position="465"/>
        <end position="484"/>
    </location>
</feature>
<evidence type="ECO:0000256" key="5">
    <source>
        <dbReference type="ARBA" id="ARBA00023163"/>
    </source>
</evidence>
<feature type="compositionally biased region" description="Low complexity" evidence="7">
    <location>
        <begin position="441"/>
        <end position="451"/>
    </location>
</feature>
<dbReference type="PROSITE" id="PS50112">
    <property type="entry name" value="PAS"/>
    <property type="match status" value="1"/>
</dbReference>
<evidence type="ECO:0000256" key="2">
    <source>
        <dbReference type="ARBA" id="ARBA00022737"/>
    </source>
</evidence>
<feature type="compositionally biased region" description="Basic and acidic residues" evidence="7">
    <location>
        <begin position="42"/>
        <end position="52"/>
    </location>
</feature>
<keyword evidence="2" id="KW-0677">Repeat</keyword>
<evidence type="ECO:0000313" key="11">
    <source>
        <dbReference type="EMBL" id="JAB85303.1"/>
    </source>
</evidence>
<dbReference type="SMART" id="SM00086">
    <property type="entry name" value="PAC"/>
    <property type="match status" value="1"/>
</dbReference>
<feature type="compositionally biased region" description="Polar residues" evidence="7">
    <location>
        <begin position="419"/>
        <end position="433"/>
    </location>
</feature>
<dbReference type="FunFam" id="3.30.450.20:FF:000141">
    <property type="entry name" value="Similar, isoform D"/>
    <property type="match status" value="1"/>
</dbReference>
<organism evidence="11">
    <name type="scientific">Ceratitis capitata</name>
    <name type="common">Mediterranean fruit fly</name>
    <name type="synonym">Tephritis capitata</name>
    <dbReference type="NCBI Taxonomy" id="7213"/>
    <lineage>
        <taxon>Eukaryota</taxon>
        <taxon>Metazoa</taxon>
        <taxon>Ecdysozoa</taxon>
        <taxon>Arthropoda</taxon>
        <taxon>Hexapoda</taxon>
        <taxon>Insecta</taxon>
        <taxon>Pterygota</taxon>
        <taxon>Neoptera</taxon>
        <taxon>Endopterygota</taxon>
        <taxon>Diptera</taxon>
        <taxon>Brachycera</taxon>
        <taxon>Muscomorpha</taxon>
        <taxon>Tephritoidea</taxon>
        <taxon>Tephritidae</taxon>
        <taxon>Ceratitis</taxon>
        <taxon>Ceratitis</taxon>
    </lineage>
</organism>
<evidence type="ECO:0000256" key="6">
    <source>
        <dbReference type="ARBA" id="ARBA00023242"/>
    </source>
</evidence>
<accession>W8AKS8</accession>
<feature type="transmembrane region" description="Helical" evidence="8">
    <location>
        <begin position="1033"/>
        <end position="1057"/>
    </location>
</feature>
<dbReference type="PROSITE" id="PS50888">
    <property type="entry name" value="BHLH"/>
    <property type="match status" value="1"/>
</dbReference>
<dbReference type="GO" id="GO:0046983">
    <property type="term" value="F:protein dimerization activity"/>
    <property type="evidence" value="ECO:0007669"/>
    <property type="project" value="InterPro"/>
</dbReference>
<feature type="region of interest" description="Disordered" evidence="7">
    <location>
        <begin position="784"/>
        <end position="830"/>
    </location>
</feature>
<dbReference type="InterPro" id="IPR035965">
    <property type="entry name" value="PAS-like_dom_sf"/>
</dbReference>
<dbReference type="Pfam" id="PF08447">
    <property type="entry name" value="PAS_3"/>
    <property type="match status" value="1"/>
</dbReference>
<comment type="subcellular location">
    <subcellularLocation>
        <location evidence="1">Nucleus</location>
    </subcellularLocation>
</comment>
<dbReference type="SMART" id="SM00091">
    <property type="entry name" value="PAS"/>
    <property type="match status" value="2"/>
</dbReference>
<evidence type="ECO:0000256" key="4">
    <source>
        <dbReference type="ARBA" id="ARBA00023125"/>
    </source>
</evidence>
<dbReference type="Pfam" id="PF00989">
    <property type="entry name" value="PAS"/>
    <property type="match status" value="1"/>
</dbReference>
<keyword evidence="8" id="KW-0812">Transmembrane</keyword>
<dbReference type="AlphaFoldDB" id="W8AKS8"/>
<evidence type="ECO:0000256" key="8">
    <source>
        <dbReference type="SAM" id="Phobius"/>
    </source>
</evidence>
<reference evidence="11" key="2">
    <citation type="journal article" date="2014" name="BMC Genomics">
        <title>A genomic perspective to assessing quality of mass-reared SIT flies used in Mediterranean fruit fly (Ceratitis capitata) eradication in California.</title>
        <authorList>
            <person name="Calla B."/>
            <person name="Hall B."/>
            <person name="Hou S."/>
            <person name="Geib S.M."/>
        </authorList>
    </citation>
    <scope>NUCLEOTIDE SEQUENCE</scope>
</reference>
<feature type="domain" description="PAS" evidence="9">
    <location>
        <begin position="142"/>
        <end position="203"/>
    </location>
</feature>
<evidence type="ECO:0000256" key="3">
    <source>
        <dbReference type="ARBA" id="ARBA00023015"/>
    </source>
</evidence>
<dbReference type="InterPro" id="IPR001610">
    <property type="entry name" value="PAC"/>
</dbReference>
<dbReference type="InterPro" id="IPR013655">
    <property type="entry name" value="PAS_fold_3"/>
</dbReference>
<feature type="compositionally biased region" description="Polar residues" evidence="7">
    <location>
        <begin position="18"/>
        <end position="29"/>
    </location>
</feature>
<reference evidence="11" key="1">
    <citation type="submission" date="2013-07" db="EMBL/GenBank/DDBJ databases">
        <authorList>
            <person name="Geib S."/>
        </authorList>
    </citation>
    <scope>NUCLEOTIDE SEQUENCE</scope>
</reference>
<dbReference type="PANTHER" id="PTHR23043">
    <property type="entry name" value="HYPOXIA-INDUCIBLE FACTOR 1 ALPHA"/>
    <property type="match status" value="1"/>
</dbReference>
<name>W8AKS8_CERCA</name>
<dbReference type="EMBL" id="GAMC01021252">
    <property type="protein sequence ID" value="JAB85303.1"/>
    <property type="molecule type" value="mRNA"/>
</dbReference>
<feature type="region of interest" description="Disordered" evidence="7">
    <location>
        <begin position="18"/>
        <end position="52"/>
    </location>
</feature>
<keyword evidence="5" id="KW-0804">Transcription</keyword>
<dbReference type="FunFam" id="3.30.450.20:FF:000101">
    <property type="entry name" value="Similar, isoform B"/>
    <property type="match status" value="1"/>
</dbReference>
<sequence length="1063" mass="117877">MVAISSIINTEGKMKTTTAVNSASNTMLTSGKPKEKRRNNEKRKEKSRDAARCRRSRETEIFSELAQILPLRKEDVNQLDKASVMRIAIAFLKVREMLQLFPKIQDFVEDVELDNDVRDKSNSVSQTENINGKFDLLKCADASQFIKQTLDGFLFILSNDGDITYVSDNITDYLGLAKIDILGQQIWEYSHQCDHAELKEALNIKRNGMTDKIKDESMVEEGLSTDHRDLFVRFKCTLTSRGRSINIKSASYKVIHITGHLVVNVKGDRVLVAIGRPIPHPSNIEIPLGSTTFLTKHSLDMKFTYVDDKMQNLFSYTPEDLLDHSLFACHHGGDSYKLMTTFKTVLSKGQGETGRYRFLGKYGGYCWIVTQATIVYDKLKPQSVVCVNYVISDLENNNEIYSLAQYEASKFKVEESNGESDQSNVGDSRSNNNFEKDSTDKTNNNNNNPTDNYKEELLKTKEPKLEEEQENQQQENQRKNPLTVNKNSIIELQSIKPVNSPPVPPLNPNTDNHLLIKSENTSTIIVNTNTTSTTEPTTSPRDNPTKSIEVNKPIVNDDILSTSPLRRNVQLGYINISDNNVNNNNNITNKKNLLIAKSAEENRPKSVTASVFRPAAIADLAATLSQTAPLPSTTSTSSVFVCASNAPLPHMNAAPRAQSVTASVFTPISQLCNRQQQHIVKANSAITPTTVTAAILSGQQHPYAQAQPQPPPSQDMNKFMSFGDDATELTMLKEEPDDLPSLAPAAVDACMRLNGTAPFCDEMLLGLCSYSYGGFLPDDYSSLDSNTNCSSPDTPNNNSNSSTVFNKNHSNENSTNIDNNKIDLSSPKHQDSCSNNTNAISLHNNNSNHMCSKPVVRVDPFINYREESNDTSCSQHLLSSSVASKSPEASSLPSLCSPNSLSQDDGFAFMTMSVDEDIDMSMRAPYIPMNEQEDLPLLTADDLMWCASNGLCSEELSNQKDVDATLQQLQLQQQHSGESNHNLLTGYQDAQHISQSNFNSLCSSPASTASSISPSPVNHHQQQQQQQQVMITLSLRTFILIMFAAFLCGFGICLWLLNGYDCL</sequence>
<dbReference type="GO" id="GO:0000977">
    <property type="term" value="F:RNA polymerase II transcription regulatory region sequence-specific DNA binding"/>
    <property type="evidence" value="ECO:0007669"/>
    <property type="project" value="TreeGrafter"/>
</dbReference>
<protein>
    <submittedName>
        <fullName evidence="11">Protein similar</fullName>
    </submittedName>
</protein>
<dbReference type="GO" id="GO:0005634">
    <property type="term" value="C:nucleus"/>
    <property type="evidence" value="ECO:0007669"/>
    <property type="project" value="UniProtKB-SubCell"/>
</dbReference>
<dbReference type="SUPFAM" id="SSF55785">
    <property type="entry name" value="PYP-like sensor domain (PAS domain)"/>
    <property type="match status" value="2"/>
</dbReference>
<dbReference type="CDD" id="cd11433">
    <property type="entry name" value="bHLH-PAS_HIF"/>
    <property type="match status" value="1"/>
</dbReference>
<keyword evidence="6" id="KW-0539">Nucleus</keyword>
<evidence type="ECO:0000256" key="1">
    <source>
        <dbReference type="ARBA" id="ARBA00004123"/>
    </source>
</evidence>
<dbReference type="GO" id="GO:0000981">
    <property type="term" value="F:DNA-binding transcription factor activity, RNA polymerase II-specific"/>
    <property type="evidence" value="ECO:0007669"/>
    <property type="project" value="TreeGrafter"/>
</dbReference>
<dbReference type="InterPro" id="IPR036638">
    <property type="entry name" value="HLH_DNA-bd_sf"/>
</dbReference>
<dbReference type="SMART" id="SM00353">
    <property type="entry name" value="HLH"/>
    <property type="match status" value="1"/>
</dbReference>
<dbReference type="InterPro" id="IPR011598">
    <property type="entry name" value="bHLH_dom"/>
</dbReference>
<keyword evidence="8" id="KW-1133">Transmembrane helix</keyword>